<dbReference type="GO" id="GO:0005739">
    <property type="term" value="C:mitochondrion"/>
    <property type="evidence" value="ECO:0007669"/>
    <property type="project" value="UniProtKB-ARBA"/>
</dbReference>
<feature type="compositionally biased region" description="Basic and acidic residues" evidence="16">
    <location>
        <begin position="170"/>
        <end position="183"/>
    </location>
</feature>
<evidence type="ECO:0000256" key="6">
    <source>
        <dbReference type="ARBA" id="ARBA00022722"/>
    </source>
</evidence>
<evidence type="ECO:0000256" key="16">
    <source>
        <dbReference type="SAM" id="MobiDB-lite"/>
    </source>
</evidence>
<evidence type="ECO:0000256" key="7">
    <source>
        <dbReference type="ARBA" id="ARBA00022763"/>
    </source>
</evidence>
<dbReference type="Gene3D" id="3.30.70.370">
    <property type="match status" value="1"/>
</dbReference>
<dbReference type="CDD" id="cd08640">
    <property type="entry name" value="DNA_pol_A_plastid_like"/>
    <property type="match status" value="1"/>
</dbReference>
<dbReference type="CDD" id="cd06139">
    <property type="entry name" value="DNA_polA_I_Ecoli_like_exo"/>
    <property type="match status" value="1"/>
</dbReference>
<dbReference type="EC" id="2.7.7.7" evidence="2"/>
<dbReference type="EMBL" id="CM001221">
    <property type="protein sequence ID" value="AET00445.1"/>
    <property type="molecule type" value="Genomic_DNA"/>
</dbReference>
<feature type="domain" description="DNA-directed DNA polymerase family A palm" evidence="17">
    <location>
        <begin position="814"/>
        <end position="1044"/>
    </location>
</feature>
<keyword evidence="21" id="KW-1185">Reference proteome</keyword>
<dbReference type="eggNOG" id="KOG0950">
    <property type="taxonomic scope" value="Eukaryota"/>
</dbReference>
<dbReference type="PaxDb" id="3880-AET00445"/>
<evidence type="ECO:0000256" key="15">
    <source>
        <dbReference type="ARBA" id="ARBA00079253"/>
    </source>
</evidence>
<evidence type="ECO:0000313" key="21">
    <source>
        <dbReference type="Proteomes" id="UP000002051"/>
    </source>
</evidence>
<evidence type="ECO:0000313" key="20">
    <source>
        <dbReference type="EnsemblPlants" id="AET00445"/>
    </source>
</evidence>
<evidence type="ECO:0000259" key="17">
    <source>
        <dbReference type="SMART" id="SM00482"/>
    </source>
</evidence>
<evidence type="ECO:0000313" key="18">
    <source>
        <dbReference type="EMBL" id="AET00445.1"/>
    </source>
</evidence>
<evidence type="ECO:0000256" key="5">
    <source>
        <dbReference type="ARBA" id="ARBA00022705"/>
    </source>
</evidence>
<dbReference type="GO" id="GO:0003887">
    <property type="term" value="F:DNA-directed DNA polymerase activity"/>
    <property type="evidence" value="ECO:0000318"/>
    <property type="project" value="GO_Central"/>
</dbReference>
<evidence type="ECO:0000256" key="3">
    <source>
        <dbReference type="ARBA" id="ARBA00022679"/>
    </source>
</evidence>
<dbReference type="ExpressionAtlas" id="G7K3G7">
    <property type="expression patterns" value="differential"/>
</dbReference>
<evidence type="ECO:0000256" key="14">
    <source>
        <dbReference type="ARBA" id="ARBA00049244"/>
    </source>
</evidence>
<evidence type="ECO:0000256" key="9">
    <source>
        <dbReference type="ARBA" id="ARBA00022839"/>
    </source>
</evidence>
<keyword evidence="5" id="KW-0235">DNA replication</keyword>
<dbReference type="HOGENOM" id="CLU_004638_0_0_1"/>
<dbReference type="PRINTS" id="PR00868">
    <property type="entry name" value="DNAPOLI"/>
</dbReference>
<protein>
    <recommendedName>
        <fullName evidence="2">DNA-directed DNA polymerase</fullName>
        <ecNumber evidence="2">2.7.7.7</ecNumber>
    </recommendedName>
    <alternativeName>
        <fullName evidence="15">DNA polymerase PolI-like B</fullName>
    </alternativeName>
</protein>
<accession>G7K3G7</accession>
<dbReference type="GO" id="GO:0008408">
    <property type="term" value="F:3'-5' exonuclease activity"/>
    <property type="evidence" value="ECO:0007669"/>
    <property type="project" value="InterPro"/>
</dbReference>
<dbReference type="Gramene" id="rna33322">
    <property type="protein sequence ID" value="RHN57739.1"/>
    <property type="gene ID" value="gene33322"/>
</dbReference>
<dbReference type="STRING" id="3880.G7K3G7"/>
<keyword evidence="10 19" id="KW-0239">DNA-directed DNA polymerase</keyword>
<comment type="similarity">
    <text evidence="1">Belongs to the DNA polymerase type-A family.</text>
</comment>
<dbReference type="Gene3D" id="3.30.420.10">
    <property type="entry name" value="Ribonuclease H-like superfamily/Ribonuclease H"/>
    <property type="match status" value="1"/>
</dbReference>
<keyword evidence="9" id="KW-0269">Exonuclease</keyword>
<evidence type="ECO:0000313" key="22">
    <source>
        <dbReference type="Proteomes" id="UP000265566"/>
    </source>
</evidence>
<keyword evidence="6" id="KW-0540">Nuclease</keyword>
<dbReference type="FunFam" id="3.30.420.10:FF:000051">
    <property type="entry name" value="DNA polymerase I"/>
    <property type="match status" value="1"/>
</dbReference>
<dbReference type="EnsemblPlants" id="AET00445">
    <property type="protein sequence ID" value="AET00445"/>
    <property type="gene ID" value="MTR_5g092100"/>
</dbReference>
<keyword evidence="13" id="KW-0234">DNA repair</keyword>
<dbReference type="GO" id="GO:0006302">
    <property type="term" value="P:double-strand break repair"/>
    <property type="evidence" value="ECO:0000318"/>
    <property type="project" value="GO_Central"/>
</dbReference>
<reference evidence="22" key="4">
    <citation type="journal article" date="2018" name="Nat. Plants">
        <title>Whole-genome landscape of Medicago truncatula symbiotic genes.</title>
        <authorList>
            <person name="Pecrix Y."/>
            <person name="Staton S.E."/>
            <person name="Sallet E."/>
            <person name="Lelandais-Briere C."/>
            <person name="Moreau S."/>
            <person name="Carrere S."/>
            <person name="Blein T."/>
            <person name="Jardinaud M.F."/>
            <person name="Latrasse D."/>
            <person name="Zouine M."/>
            <person name="Zahm M."/>
            <person name="Kreplak J."/>
            <person name="Mayjonade B."/>
            <person name="Satge C."/>
            <person name="Perez M."/>
            <person name="Cauet S."/>
            <person name="Marande W."/>
            <person name="Chantry-Darmon C."/>
            <person name="Lopez-Roques C."/>
            <person name="Bouchez O."/>
            <person name="Berard A."/>
            <person name="Debelle F."/>
            <person name="Munos S."/>
            <person name="Bendahmane A."/>
            <person name="Berges H."/>
            <person name="Niebel A."/>
            <person name="Buitink J."/>
            <person name="Frugier F."/>
            <person name="Benhamed M."/>
            <person name="Crespi M."/>
            <person name="Gouzy J."/>
            <person name="Gamas P."/>
        </authorList>
    </citation>
    <scope>NUCLEOTIDE SEQUENCE [LARGE SCALE GENOMIC DNA]</scope>
    <source>
        <strain evidence="22">cv. Jemalong A17</strain>
    </source>
</reference>
<keyword evidence="4 19" id="KW-0548">Nucleotidyltransferase</keyword>
<dbReference type="InterPro" id="IPR001098">
    <property type="entry name" value="DNA-dir_DNA_pol_A_palm_dom"/>
</dbReference>
<keyword evidence="3 19" id="KW-0808">Transferase</keyword>
<feature type="region of interest" description="Disordered" evidence="16">
    <location>
        <begin position="170"/>
        <end position="200"/>
    </location>
</feature>
<dbReference type="InterPro" id="IPR002298">
    <property type="entry name" value="DNA_polymerase_A"/>
</dbReference>
<dbReference type="SMART" id="SM00482">
    <property type="entry name" value="POLAc"/>
    <property type="match status" value="1"/>
</dbReference>
<dbReference type="GO" id="GO:0033259">
    <property type="term" value="P:plastid DNA replication"/>
    <property type="evidence" value="ECO:0007669"/>
    <property type="project" value="UniProtKB-ARBA"/>
</dbReference>
<dbReference type="EMBL" id="PSQE01000005">
    <property type="protein sequence ID" value="RHN57739.1"/>
    <property type="molecule type" value="Genomic_DNA"/>
</dbReference>
<gene>
    <name evidence="20" type="primary">11436067</name>
    <name evidence="18" type="ordered locus">MTR_5g092100</name>
    <name evidence="19" type="ORF">MtrunA17_Chr5g0443681</name>
</gene>
<reference evidence="18 21" key="2">
    <citation type="journal article" date="2014" name="BMC Genomics">
        <title>An improved genome release (version Mt4.0) for the model legume Medicago truncatula.</title>
        <authorList>
            <person name="Tang H."/>
            <person name="Krishnakumar V."/>
            <person name="Bidwell S."/>
            <person name="Rosen B."/>
            <person name="Chan A."/>
            <person name="Zhou S."/>
            <person name="Gentzbittel L."/>
            <person name="Childs K.L."/>
            <person name="Yandell M."/>
            <person name="Gundlach H."/>
            <person name="Mayer K.F."/>
            <person name="Schwartz D.C."/>
            <person name="Town C.D."/>
        </authorList>
    </citation>
    <scope>GENOME REANNOTATION</scope>
    <source>
        <strain evidence="20 21">cv. Jemalong A17</strain>
    </source>
</reference>
<evidence type="ECO:0000256" key="4">
    <source>
        <dbReference type="ARBA" id="ARBA00022695"/>
    </source>
</evidence>
<keyword evidence="8" id="KW-0378">Hydrolase</keyword>
<reference evidence="20" key="3">
    <citation type="submission" date="2015-04" db="UniProtKB">
        <authorList>
            <consortium name="EnsemblPlants"/>
        </authorList>
    </citation>
    <scope>IDENTIFICATION</scope>
    <source>
        <strain evidence="20">cv. Jemalong A17</strain>
    </source>
</reference>
<dbReference type="Proteomes" id="UP000002051">
    <property type="component" value="Chromosome 5"/>
</dbReference>
<evidence type="ECO:0000256" key="1">
    <source>
        <dbReference type="ARBA" id="ARBA00007705"/>
    </source>
</evidence>
<dbReference type="GO" id="GO:0006264">
    <property type="term" value="P:mitochondrial DNA replication"/>
    <property type="evidence" value="ECO:0007669"/>
    <property type="project" value="UniProtKB-ARBA"/>
</dbReference>
<dbReference type="SUPFAM" id="SSF53098">
    <property type="entry name" value="Ribonuclease H-like"/>
    <property type="match status" value="1"/>
</dbReference>
<dbReference type="OrthoDB" id="275278at2759"/>
<comment type="catalytic activity">
    <reaction evidence="14">
        <text>DNA(n) + a 2'-deoxyribonucleoside 5'-triphosphate = DNA(n+1) + diphosphate</text>
        <dbReference type="Rhea" id="RHEA:22508"/>
        <dbReference type="Rhea" id="RHEA-COMP:17339"/>
        <dbReference type="Rhea" id="RHEA-COMP:17340"/>
        <dbReference type="ChEBI" id="CHEBI:33019"/>
        <dbReference type="ChEBI" id="CHEBI:61560"/>
        <dbReference type="ChEBI" id="CHEBI:173112"/>
        <dbReference type="EC" id="2.7.7.7"/>
    </reaction>
</comment>
<keyword evidence="11" id="KW-0809">Transit peptide</keyword>
<dbReference type="OMA" id="QSNAQEW"/>
<name>G7K3G7_MEDTR</name>
<evidence type="ECO:0000256" key="2">
    <source>
        <dbReference type="ARBA" id="ARBA00012417"/>
    </source>
</evidence>
<sequence>MEATTQSTSLRPYCPLCCRLSRPFSLSLSSCSSLVSLTPHRRKIKAIQIASNGLRNSTMHSNCVRADLLCTKLTSLGLNEHSNTGYKHNFPYKNPVRVTLMKFSNASASMLEEMMVEEEVNSSHSSEMQVRKVDVAPCNPELSTTATERKLAGGDNRGWTLAKNKLAEGKKEMNGTNRYERKSNGSHVSNRFASIGRRQGSSTDVVSNLVRQGHGEHVSSSVQYSVLNNSKMFTDSETVVHQFNESALEISEEKITKVNGDDVSEETAMDSTDVTFDRKARRTDQSKLRDRLCRIYEDILVVDNIPLAEEVVKMITVKYRHLIYACDTEVAKIDVKQETPVDHGEITCFSIYGGPDADFGGGKSCIWVDVLDGGGKEILEKFANFFSDPSIMKVWHNYSFDCHVIENYGFKVSGFHADTMHMARLWDSSRQLNGGYSLEKLSGDKKVMSRSQFNHEEDLIGKVSMKTLFGKKKVKKDGSEGKIITIAPVEDLQRDERIPWICYSALDAKSTLNLYESLKSYLLDMPWNFDGVPVSGKTMYDFYNEYWRPFGEILVRMESEGMLVDREYLEGIEKVAKVEQEVAVDRFRKWACRYCPDAKYMNVGSDLQLRQLLFGGTLNRKDSNLALPTERIFKVPNVDEVIEEGKKAPKKFRDMKVKSLGYTLKTEMYTASGWPSVSGDALKVLAGNISSDFDFTDEIYNLDDDHDDGDEHGNLSQNHIEVSKVDNSAYGTAFSAFPTEKEGREACHAIAALCEVSSINSLISNFILPLQGHNISGKDNRVHCSLNINTETGRLSARRPNLQNQPALEKDRYKIRQAFIAAPGNSLIVADYGQLELRILAHLANCKSMMEAFKAGGDFHSRTAMNMYPYIREAVEKKEVLLEWHPQPGEDKPPVPLLKDAFGSERRKAKMLNFSIAYGKTPVGLSKDWRVTVKEAKKTVDLWYNDRKEVLQWQEERKKEAREYHCVYTLLGRARRFPLMAQANTYQKGHIERAAINTPVQGSAADVAMCAMIQISNNKKLKELGWKLLLQVHDEVILEGPTESAEVAKSIVVECMSKPFYGKNILKVDLSVDAKCAQNWYSAK</sequence>
<dbReference type="SUPFAM" id="SSF56672">
    <property type="entry name" value="DNA/RNA polymerases"/>
    <property type="match status" value="1"/>
</dbReference>
<keyword evidence="12" id="KW-0238">DNA-binding</keyword>
<evidence type="ECO:0000256" key="11">
    <source>
        <dbReference type="ARBA" id="ARBA00022946"/>
    </source>
</evidence>
<evidence type="ECO:0000256" key="12">
    <source>
        <dbReference type="ARBA" id="ARBA00023125"/>
    </source>
</evidence>
<dbReference type="GO" id="GO:0009507">
    <property type="term" value="C:chloroplast"/>
    <property type="evidence" value="ECO:0007669"/>
    <property type="project" value="UniProtKB-ARBA"/>
</dbReference>
<organism evidence="18 21">
    <name type="scientific">Medicago truncatula</name>
    <name type="common">Barrel medic</name>
    <name type="synonym">Medicago tribuloides</name>
    <dbReference type="NCBI Taxonomy" id="3880"/>
    <lineage>
        <taxon>Eukaryota</taxon>
        <taxon>Viridiplantae</taxon>
        <taxon>Streptophyta</taxon>
        <taxon>Embryophyta</taxon>
        <taxon>Tracheophyta</taxon>
        <taxon>Spermatophyta</taxon>
        <taxon>Magnoliopsida</taxon>
        <taxon>eudicotyledons</taxon>
        <taxon>Gunneridae</taxon>
        <taxon>Pentapetalae</taxon>
        <taxon>rosids</taxon>
        <taxon>fabids</taxon>
        <taxon>Fabales</taxon>
        <taxon>Fabaceae</taxon>
        <taxon>Papilionoideae</taxon>
        <taxon>50 kb inversion clade</taxon>
        <taxon>NPAAA clade</taxon>
        <taxon>Hologalegina</taxon>
        <taxon>IRL clade</taxon>
        <taxon>Trifolieae</taxon>
        <taxon>Medicago</taxon>
    </lineage>
</organism>
<dbReference type="Pfam" id="PF01612">
    <property type="entry name" value="DNA_pol_A_exo1"/>
    <property type="match status" value="1"/>
</dbReference>
<evidence type="ECO:0000256" key="13">
    <source>
        <dbReference type="ARBA" id="ARBA00023204"/>
    </source>
</evidence>
<evidence type="ECO:0000256" key="10">
    <source>
        <dbReference type="ARBA" id="ARBA00022932"/>
    </source>
</evidence>
<keyword evidence="7" id="KW-0227">DNA damage</keyword>
<dbReference type="Proteomes" id="UP000265566">
    <property type="component" value="Chromosome 5"/>
</dbReference>
<dbReference type="Gene3D" id="1.10.150.20">
    <property type="entry name" value="5' to 3' exonuclease, C-terminal subdomain"/>
    <property type="match status" value="1"/>
</dbReference>
<proteinExistence type="inferred from homology"/>
<dbReference type="InterPro" id="IPR002562">
    <property type="entry name" value="3'-5'_exonuclease_dom"/>
</dbReference>
<dbReference type="InterPro" id="IPR012337">
    <property type="entry name" value="RNaseH-like_sf"/>
</dbReference>
<dbReference type="GO" id="GO:0003677">
    <property type="term" value="F:DNA binding"/>
    <property type="evidence" value="ECO:0007669"/>
    <property type="project" value="UniProtKB-KW"/>
</dbReference>
<dbReference type="InterPro" id="IPR036397">
    <property type="entry name" value="RNaseH_sf"/>
</dbReference>
<dbReference type="Pfam" id="PF00476">
    <property type="entry name" value="DNA_pol_A"/>
    <property type="match status" value="2"/>
</dbReference>
<dbReference type="InterPro" id="IPR043502">
    <property type="entry name" value="DNA/RNA_pol_sf"/>
</dbReference>
<reference evidence="18 21" key="1">
    <citation type="journal article" date="2011" name="Nature">
        <title>The Medicago genome provides insight into the evolution of rhizobial symbioses.</title>
        <authorList>
            <person name="Young N.D."/>
            <person name="Debelle F."/>
            <person name="Oldroyd G.E."/>
            <person name="Geurts R."/>
            <person name="Cannon S.B."/>
            <person name="Udvardi M.K."/>
            <person name="Benedito V.A."/>
            <person name="Mayer K.F."/>
            <person name="Gouzy J."/>
            <person name="Schoof H."/>
            <person name="Van de Peer Y."/>
            <person name="Proost S."/>
            <person name="Cook D.R."/>
            <person name="Meyers B.C."/>
            <person name="Spannagl M."/>
            <person name="Cheung F."/>
            <person name="De Mita S."/>
            <person name="Krishnakumar V."/>
            <person name="Gundlach H."/>
            <person name="Zhou S."/>
            <person name="Mudge J."/>
            <person name="Bharti A.K."/>
            <person name="Murray J.D."/>
            <person name="Naoumkina M.A."/>
            <person name="Rosen B."/>
            <person name="Silverstein K.A."/>
            <person name="Tang H."/>
            <person name="Rombauts S."/>
            <person name="Zhao P.X."/>
            <person name="Zhou P."/>
            <person name="Barbe V."/>
            <person name="Bardou P."/>
            <person name="Bechner M."/>
            <person name="Bellec A."/>
            <person name="Berger A."/>
            <person name="Berges H."/>
            <person name="Bidwell S."/>
            <person name="Bisseling T."/>
            <person name="Choisne N."/>
            <person name="Couloux A."/>
            <person name="Denny R."/>
            <person name="Deshpande S."/>
            <person name="Dai X."/>
            <person name="Doyle J.J."/>
            <person name="Dudez A.M."/>
            <person name="Farmer A.D."/>
            <person name="Fouteau S."/>
            <person name="Franken C."/>
            <person name="Gibelin C."/>
            <person name="Gish J."/>
            <person name="Goldstein S."/>
            <person name="Gonzalez A.J."/>
            <person name="Green P.J."/>
            <person name="Hallab A."/>
            <person name="Hartog M."/>
            <person name="Hua A."/>
            <person name="Humphray S.J."/>
            <person name="Jeong D.H."/>
            <person name="Jing Y."/>
            <person name="Jocker A."/>
            <person name="Kenton S.M."/>
            <person name="Kim D.J."/>
            <person name="Klee K."/>
            <person name="Lai H."/>
            <person name="Lang C."/>
            <person name="Lin S."/>
            <person name="Macmil S.L."/>
            <person name="Magdelenat G."/>
            <person name="Matthews L."/>
            <person name="McCorrison J."/>
            <person name="Monaghan E.L."/>
            <person name="Mun J.H."/>
            <person name="Najar F.Z."/>
            <person name="Nicholson C."/>
            <person name="Noirot C."/>
            <person name="O'Bleness M."/>
            <person name="Paule C.R."/>
            <person name="Poulain J."/>
            <person name="Prion F."/>
            <person name="Qin B."/>
            <person name="Qu C."/>
            <person name="Retzel E.F."/>
            <person name="Riddle C."/>
            <person name="Sallet E."/>
            <person name="Samain S."/>
            <person name="Samson N."/>
            <person name="Sanders I."/>
            <person name="Saurat O."/>
            <person name="Scarpelli C."/>
            <person name="Schiex T."/>
            <person name="Segurens B."/>
            <person name="Severin A.J."/>
            <person name="Sherrier D.J."/>
            <person name="Shi R."/>
            <person name="Sims S."/>
            <person name="Singer S.R."/>
            <person name="Sinharoy S."/>
            <person name="Sterck L."/>
            <person name="Viollet A."/>
            <person name="Wang B.B."/>
            <person name="Wang K."/>
            <person name="Wang M."/>
            <person name="Wang X."/>
            <person name="Warfsmann J."/>
            <person name="Weissenbach J."/>
            <person name="White D.D."/>
            <person name="White J.D."/>
            <person name="Wiley G.B."/>
            <person name="Wincker P."/>
            <person name="Xing Y."/>
            <person name="Yang L."/>
            <person name="Yao Z."/>
            <person name="Ying F."/>
            <person name="Zhai J."/>
            <person name="Zhou L."/>
            <person name="Zuber A."/>
            <person name="Denarie J."/>
            <person name="Dixon R.A."/>
            <person name="May G.D."/>
            <person name="Schwartz D.C."/>
            <person name="Rogers J."/>
            <person name="Quetier F."/>
            <person name="Town C.D."/>
            <person name="Roe B.A."/>
        </authorList>
    </citation>
    <scope>NUCLEOTIDE SEQUENCE [LARGE SCALE GENOMIC DNA]</scope>
    <source>
        <strain evidence="18">A17</strain>
        <strain evidence="20 21">cv. Jemalong A17</strain>
    </source>
</reference>
<reference evidence="19" key="5">
    <citation type="journal article" date="2018" name="Nat. Plants">
        <title>Whole-genome landscape of Medicago truncatula symbiotic genes.</title>
        <authorList>
            <person name="Pecrix Y."/>
            <person name="Gamas P."/>
            <person name="Carrere S."/>
        </authorList>
    </citation>
    <scope>NUCLEOTIDE SEQUENCE</scope>
    <source>
        <tissue evidence="19">Leaves</tissue>
    </source>
</reference>
<dbReference type="PANTHER" id="PTHR10133:SF27">
    <property type="entry name" value="DNA POLYMERASE NU"/>
    <property type="match status" value="1"/>
</dbReference>
<dbReference type="PANTHER" id="PTHR10133">
    <property type="entry name" value="DNA POLYMERASE I"/>
    <property type="match status" value="1"/>
</dbReference>
<dbReference type="KEGG" id="mtr:11436067"/>
<dbReference type="FunFam" id="1.10.150.20:FF:000034">
    <property type="entry name" value="DNA polymerase I"/>
    <property type="match status" value="1"/>
</dbReference>
<evidence type="ECO:0000256" key="8">
    <source>
        <dbReference type="ARBA" id="ARBA00022801"/>
    </source>
</evidence>
<evidence type="ECO:0000313" key="19">
    <source>
        <dbReference type="EMBL" id="RHN57739.1"/>
    </source>
</evidence>
<dbReference type="AlphaFoldDB" id="G7K3G7"/>